<dbReference type="InterPro" id="IPR000322">
    <property type="entry name" value="Glyco_hydro_31_TIM"/>
</dbReference>
<gene>
    <name evidence="5" type="ORF">BWQ96_10074</name>
</gene>
<feature type="domain" description="Glycoside hydrolase family 31 TIM barrel" evidence="3">
    <location>
        <begin position="365"/>
        <end position="778"/>
    </location>
</feature>
<name>A0A2V3IDQ1_9FLOR</name>
<dbReference type="InterPro" id="IPR017853">
    <property type="entry name" value="GH"/>
</dbReference>
<dbReference type="Proteomes" id="UP000247409">
    <property type="component" value="Unassembled WGS sequence"/>
</dbReference>
<accession>A0A2V3IDQ1</accession>
<organism evidence="5 6">
    <name type="scientific">Gracilariopsis chorda</name>
    <dbReference type="NCBI Taxonomy" id="448386"/>
    <lineage>
        <taxon>Eukaryota</taxon>
        <taxon>Rhodophyta</taxon>
        <taxon>Florideophyceae</taxon>
        <taxon>Rhodymeniophycidae</taxon>
        <taxon>Gracilariales</taxon>
        <taxon>Gracilariaceae</taxon>
        <taxon>Gracilariopsis</taxon>
    </lineage>
</organism>
<evidence type="ECO:0000256" key="2">
    <source>
        <dbReference type="RuleBase" id="RU361185"/>
    </source>
</evidence>
<dbReference type="AlphaFoldDB" id="A0A2V3IDQ1"/>
<dbReference type="STRING" id="448386.A0A2V3IDQ1"/>
<reference evidence="5 6" key="1">
    <citation type="journal article" date="2018" name="Mol. Biol. Evol.">
        <title>Analysis of the draft genome of the red seaweed Gracilariopsis chorda provides insights into genome size evolution in Rhodophyta.</title>
        <authorList>
            <person name="Lee J."/>
            <person name="Yang E.C."/>
            <person name="Graf L."/>
            <person name="Yang J.H."/>
            <person name="Qiu H."/>
            <person name="Zel Zion U."/>
            <person name="Chan C.X."/>
            <person name="Stephens T.G."/>
            <person name="Weber A.P.M."/>
            <person name="Boo G.H."/>
            <person name="Boo S.M."/>
            <person name="Kim K.M."/>
            <person name="Shin Y."/>
            <person name="Jung M."/>
            <person name="Lee S.J."/>
            <person name="Yim H.S."/>
            <person name="Lee J.H."/>
            <person name="Bhattacharya D."/>
            <person name="Yoon H.S."/>
        </authorList>
    </citation>
    <scope>NUCLEOTIDE SEQUENCE [LARGE SCALE GENOMIC DNA]</scope>
    <source>
        <strain evidence="5 6">SKKU-2015</strain>
        <tissue evidence="5">Whole body</tissue>
    </source>
</reference>
<dbReference type="SUPFAM" id="SSF74650">
    <property type="entry name" value="Galactose mutarotase-like"/>
    <property type="match status" value="1"/>
</dbReference>
<comment type="caution">
    <text evidence="5">The sequence shown here is derived from an EMBL/GenBank/DDBJ whole genome shotgun (WGS) entry which is preliminary data.</text>
</comment>
<dbReference type="InterPro" id="IPR011013">
    <property type="entry name" value="Gal_mutarotase_sf_dom"/>
</dbReference>
<dbReference type="OrthoDB" id="10070917at2759"/>
<dbReference type="EMBL" id="NBIV01000340">
    <property type="protein sequence ID" value="PXF40219.1"/>
    <property type="molecule type" value="Genomic_DNA"/>
</dbReference>
<dbReference type="GO" id="GO:0005975">
    <property type="term" value="P:carbohydrate metabolic process"/>
    <property type="evidence" value="ECO:0007669"/>
    <property type="project" value="InterPro"/>
</dbReference>
<dbReference type="Pfam" id="PF21365">
    <property type="entry name" value="Glyco_hydro_31_3rd"/>
    <property type="match status" value="1"/>
</dbReference>
<feature type="domain" description="Glycosyl hydrolase family 31 C-terminal" evidence="4">
    <location>
        <begin position="787"/>
        <end position="885"/>
    </location>
</feature>
<dbReference type="InterPro" id="IPR013780">
    <property type="entry name" value="Glyco_hydro_b"/>
</dbReference>
<dbReference type="Gene3D" id="2.60.40.1760">
    <property type="entry name" value="glycosyl hydrolase (family 31)"/>
    <property type="match status" value="1"/>
</dbReference>
<evidence type="ECO:0000313" key="6">
    <source>
        <dbReference type="Proteomes" id="UP000247409"/>
    </source>
</evidence>
<dbReference type="SUPFAM" id="SSF51445">
    <property type="entry name" value="(Trans)glycosidases"/>
    <property type="match status" value="1"/>
</dbReference>
<evidence type="ECO:0000313" key="5">
    <source>
        <dbReference type="EMBL" id="PXF40219.1"/>
    </source>
</evidence>
<dbReference type="Pfam" id="PF01055">
    <property type="entry name" value="Glyco_hydro_31_2nd"/>
    <property type="match status" value="1"/>
</dbReference>
<evidence type="ECO:0000259" key="4">
    <source>
        <dbReference type="Pfam" id="PF21365"/>
    </source>
</evidence>
<comment type="similarity">
    <text evidence="1 2">Belongs to the glycosyl hydrolase 31 family.</text>
</comment>
<dbReference type="GO" id="GO:0004553">
    <property type="term" value="F:hydrolase activity, hydrolyzing O-glycosyl compounds"/>
    <property type="evidence" value="ECO:0007669"/>
    <property type="project" value="InterPro"/>
</dbReference>
<protein>
    <submittedName>
        <fullName evidence="5">Alpha-glucosidase 2</fullName>
    </submittedName>
</protein>
<proteinExistence type="inferred from homology"/>
<evidence type="ECO:0000259" key="3">
    <source>
        <dbReference type="Pfam" id="PF01055"/>
    </source>
</evidence>
<evidence type="ECO:0000256" key="1">
    <source>
        <dbReference type="ARBA" id="ARBA00007806"/>
    </source>
</evidence>
<keyword evidence="6" id="KW-1185">Reference proteome</keyword>
<sequence>MSALFDKPTAVTGGKDNPDNINYTTYDYVPVWRFDPLSNTNWFAAGSSTPGDIDDWTATMNVNFDRIDNPSFTLEKPVQVQVTSYKNNCFRVRFNPDGPIRDVDRGPILQQQLNWIRKQEQSKGFDPKMGFTKEGFLKFETKDLNVIIYGNFKTRVTRKRDGKGIMENNEVPAGSLGNKCRGLMFVDRLYGTAIASVNENYRNDPDRKEGFYGAGEVNCEFWDSEQNRNKYILERTGIAMTNYNYDNYNYNQSDLIAPGYPSDPNFYIPMYFAAPWVVVKGCSGNSDEQYSYGWFMDNVSQTYMNTGGTSWNCGEENLAYMGAQCGPFDQHFVYGDGDGLEDVVQAFSLLQGKEFENQVLNKRAVMPPKYVFGYFQGVFGIASLLREQRPEGGNNISVQEIVEGYQSNNFPLEGLAVDVDMQQDLRVFTTKIEFWTANKVGTGGDSNNKSVFEWAHDKGLVCQTNVTCFLRNDNGGADYEVNQTLREKGLYTKNDSLTNTNFGTTNDGPSDAYIGHLDYGGGGNCDALFPDWGRPGVAEWWGDNYSKLFKIGLDFVWQDMTVPAMMPHKVGDAVDTRSPYGWPNENDPSNGRYNWKSYHPQVLVTDMRYENHGREPMFTQRNMHAYTLCESTRKEGIVANADTLTKFRRSYIISRGGYIGNQHFGGMWVGDNSSSQRYLQMMIANIVNMNMSCLPLVGSDIGGFTSYDGRNVCPGDLMVRFVQAGCLLPWFRNHYGRLVEGKQEGKYYQELYMYKDEMATLRKFIEFRYRWQEVLYTAMYQNAAFGKPIIKAASMYDNDRNVRGAQDDHFLLGGHDGYRILCAPVVWENTTSRDLYLPVLTKWYKFGPDYDTKRLDSALDGGQMIKNYSVPQSDSPIFVREGAILPTRYTLDGSNKSMNTYTDKDPLVFEVFPLGNNRADGMCYLDDGGITTDAEDHGKFSVINVEALRKGVTTTIKFAYDTYQYVFDGPFYVRIRNLTTASKINVSSGAGEEDMTPTSANSRAALFSDGGVGEYWADNDTSSLWMKLPNLVLQDAVITIT</sequence>
<dbReference type="PANTHER" id="PTHR22762:SF120">
    <property type="entry name" value="HETEROGLYCAN GLUCOSIDASE 1"/>
    <property type="match status" value="1"/>
</dbReference>
<dbReference type="InterPro" id="IPR048395">
    <property type="entry name" value="Glyco_hydro_31_C"/>
</dbReference>
<keyword evidence="2" id="KW-0378">Hydrolase</keyword>
<dbReference type="Gene3D" id="2.60.40.1180">
    <property type="entry name" value="Golgi alpha-mannosidase II"/>
    <property type="match status" value="2"/>
</dbReference>
<keyword evidence="2" id="KW-0326">Glycosidase</keyword>
<dbReference type="PANTHER" id="PTHR22762">
    <property type="entry name" value="ALPHA-GLUCOSIDASE"/>
    <property type="match status" value="1"/>
</dbReference>
<dbReference type="Gene3D" id="3.20.20.80">
    <property type="entry name" value="Glycosidases"/>
    <property type="match status" value="1"/>
</dbReference>
<dbReference type="GO" id="GO:0030246">
    <property type="term" value="F:carbohydrate binding"/>
    <property type="evidence" value="ECO:0007669"/>
    <property type="project" value="InterPro"/>
</dbReference>